<dbReference type="InterPro" id="IPR036188">
    <property type="entry name" value="FAD/NAD-bd_sf"/>
</dbReference>
<evidence type="ECO:0000256" key="2">
    <source>
        <dbReference type="ARBA" id="ARBA00038396"/>
    </source>
</evidence>
<dbReference type="InterPro" id="IPR002938">
    <property type="entry name" value="FAD-bd"/>
</dbReference>
<proteinExistence type="inferred from homology"/>
<dbReference type="RefSeq" id="WP_210890936.1">
    <property type="nucleotide sequence ID" value="NZ_JAGPYQ010000002.1"/>
</dbReference>
<evidence type="ECO:0000256" key="1">
    <source>
        <dbReference type="ARBA" id="ARBA00023002"/>
    </source>
</evidence>
<protein>
    <submittedName>
        <fullName evidence="4">NAD(P)/FAD-dependent oxidoreductase</fullName>
    </submittedName>
</protein>
<dbReference type="PANTHER" id="PTHR43747:SF5">
    <property type="entry name" value="FAD-BINDING DOMAIN-CONTAINING PROTEIN"/>
    <property type="match status" value="1"/>
</dbReference>
<organism evidence="4 5">
    <name type="scientific">Streptomyces liliiviolaceus</name>
    <dbReference type="NCBI Taxonomy" id="2823109"/>
    <lineage>
        <taxon>Bacteria</taxon>
        <taxon>Bacillati</taxon>
        <taxon>Actinomycetota</taxon>
        <taxon>Actinomycetes</taxon>
        <taxon>Kitasatosporales</taxon>
        <taxon>Streptomycetaceae</taxon>
        <taxon>Streptomyces</taxon>
    </lineage>
</organism>
<accession>A0A941BAD8</accession>
<dbReference type="AlphaFoldDB" id="A0A941BAD8"/>
<reference evidence="4 5" key="1">
    <citation type="submission" date="2021-04" db="EMBL/GenBank/DDBJ databases">
        <authorList>
            <person name="Tang X."/>
            <person name="Zhou X."/>
            <person name="Chen X."/>
            <person name="Cernava T."/>
            <person name="Zhang C."/>
        </authorList>
    </citation>
    <scope>NUCLEOTIDE SEQUENCE [LARGE SCALE GENOMIC DNA]</scope>
    <source>
        <strain evidence="4 5">BH-SS-21</strain>
    </source>
</reference>
<sequence>MYDVIVVGARCAGAPAAMLFARAGYRVLLVERSTFPRDTLSTLYIHQPGVALLHRWGVLPAVVGTGCPAIDRVSYSVAGLRLEGASWPADGQPAAYAARRHLLDPILAQAAVDAGAEFRDGCTVRDLVYDGDRVAGVRLSTGGGAETVERARLVVGADGMRSTVAAKVDAKTEIEDPTLTCAYYSYWSDLPAQFRLYEIPGHWMGTVPTNDGATLVAGYFPQHRFADVRGDALNSLLSLVERMSPEVREQMAAGSQLERLRGTGDQRNFFRQAAGPGWALIGDAGHHKDSITARGITDAFFQVQLLVDCVGDDLRDPGRLAAALERFAAERTEVLMTDYQATLKTARLDPPEHQLALLRAVATRPELVDRYFSTMSGVCPIDEFVTFELLELMDAQ</sequence>
<name>A0A941BAD8_9ACTN</name>
<dbReference type="InterPro" id="IPR050816">
    <property type="entry name" value="Flavin-dep_Halogenase_NPB"/>
</dbReference>
<feature type="domain" description="FAD-binding" evidence="3">
    <location>
        <begin position="2"/>
        <end position="186"/>
    </location>
</feature>
<evidence type="ECO:0000313" key="4">
    <source>
        <dbReference type="EMBL" id="MBQ0853736.1"/>
    </source>
</evidence>
<dbReference type="GO" id="GO:0071949">
    <property type="term" value="F:FAD binding"/>
    <property type="evidence" value="ECO:0007669"/>
    <property type="project" value="InterPro"/>
</dbReference>
<dbReference type="EMBL" id="JAGPYQ010000002">
    <property type="protein sequence ID" value="MBQ0853736.1"/>
    <property type="molecule type" value="Genomic_DNA"/>
</dbReference>
<evidence type="ECO:0000313" key="5">
    <source>
        <dbReference type="Proteomes" id="UP000677413"/>
    </source>
</evidence>
<gene>
    <name evidence="4" type="ORF">J8N05_36850</name>
</gene>
<dbReference type="Gene3D" id="3.50.50.60">
    <property type="entry name" value="FAD/NAD(P)-binding domain"/>
    <property type="match status" value="1"/>
</dbReference>
<keyword evidence="5" id="KW-1185">Reference proteome</keyword>
<dbReference type="GO" id="GO:0016491">
    <property type="term" value="F:oxidoreductase activity"/>
    <property type="evidence" value="ECO:0007669"/>
    <property type="project" value="UniProtKB-KW"/>
</dbReference>
<evidence type="ECO:0000259" key="3">
    <source>
        <dbReference type="Pfam" id="PF01494"/>
    </source>
</evidence>
<dbReference type="Pfam" id="PF01494">
    <property type="entry name" value="FAD_binding_3"/>
    <property type="match status" value="1"/>
</dbReference>
<dbReference type="PRINTS" id="PR00420">
    <property type="entry name" value="RNGMNOXGNASE"/>
</dbReference>
<comment type="similarity">
    <text evidence="2">Belongs to the flavin-dependent halogenase family. Bacterial tryptophan halogenase subfamily.</text>
</comment>
<keyword evidence="1" id="KW-0560">Oxidoreductase</keyword>
<comment type="caution">
    <text evidence="4">The sequence shown here is derived from an EMBL/GenBank/DDBJ whole genome shotgun (WGS) entry which is preliminary data.</text>
</comment>
<dbReference type="PANTHER" id="PTHR43747">
    <property type="entry name" value="FAD-BINDING PROTEIN"/>
    <property type="match status" value="1"/>
</dbReference>
<dbReference type="Proteomes" id="UP000677413">
    <property type="component" value="Unassembled WGS sequence"/>
</dbReference>
<dbReference type="SUPFAM" id="SSF51905">
    <property type="entry name" value="FAD/NAD(P)-binding domain"/>
    <property type="match status" value="1"/>
</dbReference>